<comment type="caution">
    <text evidence="13">Lacks conserved residue(s) required for the propagation of feature annotation.</text>
</comment>
<dbReference type="InterPro" id="IPR012947">
    <property type="entry name" value="tRNA_SAD"/>
</dbReference>
<dbReference type="GO" id="GO:0046872">
    <property type="term" value="F:metal ion binding"/>
    <property type="evidence" value="ECO:0007669"/>
    <property type="project" value="UniProtKB-KW"/>
</dbReference>
<evidence type="ECO:0000256" key="6">
    <source>
        <dbReference type="ARBA" id="ARBA00022741"/>
    </source>
</evidence>
<dbReference type="PROSITE" id="PS50862">
    <property type="entry name" value="AA_TRNA_LIGASE_II"/>
    <property type="match status" value="1"/>
</dbReference>
<comment type="subunit">
    <text evidence="13">Homodimer.</text>
</comment>
<dbReference type="FunFam" id="3.40.50.800:FF:000001">
    <property type="entry name" value="Threonine--tRNA ligase"/>
    <property type="match status" value="1"/>
</dbReference>
<dbReference type="SUPFAM" id="SSF55186">
    <property type="entry name" value="ThrRS/AlaRS common domain"/>
    <property type="match status" value="1"/>
</dbReference>
<evidence type="ECO:0000256" key="12">
    <source>
        <dbReference type="ARBA" id="ARBA00049515"/>
    </source>
</evidence>
<dbReference type="Pfam" id="PF07973">
    <property type="entry name" value="tRNA_SAD"/>
    <property type="match status" value="1"/>
</dbReference>
<dbReference type="InterPro" id="IPR045864">
    <property type="entry name" value="aa-tRNA-synth_II/BPL/LPL"/>
</dbReference>
<dbReference type="HAMAP" id="MF_00184">
    <property type="entry name" value="Thr_tRNA_synth"/>
    <property type="match status" value="1"/>
</dbReference>
<dbReference type="EC" id="6.1.1.3" evidence="13"/>
<keyword evidence="7 13" id="KW-0862">Zinc</keyword>
<dbReference type="InterPro" id="IPR004154">
    <property type="entry name" value="Anticodon-bd"/>
</dbReference>
<dbReference type="GO" id="GO:0016740">
    <property type="term" value="F:transferase activity"/>
    <property type="evidence" value="ECO:0007669"/>
    <property type="project" value="UniProtKB-ARBA"/>
</dbReference>
<feature type="binding site" evidence="13">
    <location>
        <position position="380"/>
    </location>
    <ligand>
        <name>Zn(2+)</name>
        <dbReference type="ChEBI" id="CHEBI:29105"/>
        <note>catalytic</note>
    </ligand>
</feature>
<dbReference type="Gene3D" id="3.40.50.800">
    <property type="entry name" value="Anticodon-binding domain"/>
    <property type="match status" value="1"/>
</dbReference>
<accession>F5RLN2</accession>
<proteinExistence type="inferred from homology"/>
<feature type="binding site" evidence="13">
    <location>
        <position position="431"/>
    </location>
    <ligand>
        <name>Zn(2+)</name>
        <dbReference type="ChEBI" id="CHEBI:29105"/>
        <note>catalytic</note>
    </ligand>
</feature>
<dbReference type="GO" id="GO:0005737">
    <property type="term" value="C:cytoplasm"/>
    <property type="evidence" value="ECO:0007669"/>
    <property type="project" value="UniProtKB-SubCell"/>
</dbReference>
<dbReference type="PANTHER" id="PTHR11451">
    <property type="entry name" value="THREONINE-TRNA LIGASE"/>
    <property type="match status" value="1"/>
</dbReference>
<keyword evidence="11 13" id="KW-0030">Aminoacyl-tRNA synthetase</keyword>
<evidence type="ECO:0000256" key="3">
    <source>
        <dbReference type="ARBA" id="ARBA00022555"/>
    </source>
</evidence>
<keyword evidence="2 13" id="KW-0963">Cytoplasm</keyword>
<keyword evidence="9 13" id="KW-0694">RNA-binding</keyword>
<dbReference type="FunFam" id="3.30.930.10:FF:000002">
    <property type="entry name" value="Threonine--tRNA ligase"/>
    <property type="match status" value="1"/>
</dbReference>
<dbReference type="Proteomes" id="UP000004067">
    <property type="component" value="Unassembled WGS sequence"/>
</dbReference>
<dbReference type="Gene3D" id="3.10.20.30">
    <property type="match status" value="1"/>
</dbReference>
<dbReference type="PRINTS" id="PR01047">
    <property type="entry name" value="TRNASYNTHTHR"/>
</dbReference>
<evidence type="ECO:0000256" key="5">
    <source>
        <dbReference type="ARBA" id="ARBA00022723"/>
    </source>
</evidence>
<reference evidence="16 17" key="1">
    <citation type="submission" date="2011-04" db="EMBL/GenBank/DDBJ databases">
        <authorList>
            <person name="Muzny D."/>
            <person name="Qin X."/>
            <person name="Deng J."/>
            <person name="Jiang H."/>
            <person name="Liu Y."/>
            <person name="Qu J."/>
            <person name="Song X.-Z."/>
            <person name="Zhang L."/>
            <person name="Thornton R."/>
            <person name="Coyle M."/>
            <person name="Francisco L."/>
            <person name="Jackson L."/>
            <person name="Javaid M."/>
            <person name="Korchina V."/>
            <person name="Kovar C."/>
            <person name="Mata R."/>
            <person name="Mathew T."/>
            <person name="Ngo R."/>
            <person name="Nguyen L."/>
            <person name="Nguyen N."/>
            <person name="Okwuonu G."/>
            <person name="Ongeri F."/>
            <person name="Pham C."/>
            <person name="Simmons D."/>
            <person name="Wilczek-Boney K."/>
            <person name="Hale W."/>
            <person name="Jakkamsetti A."/>
            <person name="Pham P."/>
            <person name="Ruth R."/>
            <person name="San Lucas F."/>
            <person name="Warren J."/>
            <person name="Zhang J."/>
            <person name="Zhao Z."/>
            <person name="Zhou C."/>
            <person name="Zhu D."/>
            <person name="Lee S."/>
            <person name="Bess C."/>
            <person name="Blankenburg K."/>
            <person name="Forbes L."/>
            <person name="Fu Q."/>
            <person name="Gubbala S."/>
            <person name="Hirani K."/>
            <person name="Jayaseelan J.C."/>
            <person name="Lara F."/>
            <person name="Munidasa M."/>
            <person name="Palculict T."/>
            <person name="Patil S."/>
            <person name="Pu L.-L."/>
            <person name="Saada N."/>
            <person name="Tang L."/>
            <person name="Weissenberger G."/>
            <person name="Zhu Y."/>
            <person name="Hemphill L."/>
            <person name="Shang Y."/>
            <person name="Youmans B."/>
            <person name="Ayvaz T."/>
            <person name="Ross M."/>
            <person name="Santibanez J."/>
            <person name="Aqrawi P."/>
            <person name="Gross S."/>
            <person name="Joshi V."/>
            <person name="Fowler G."/>
            <person name="Nazareth L."/>
            <person name="Reid J."/>
            <person name="Worley K."/>
            <person name="Petrosino J."/>
            <person name="Highlander S."/>
            <person name="Gibbs R."/>
        </authorList>
    </citation>
    <scope>NUCLEOTIDE SEQUENCE [LARGE SCALE GENOMIC DNA]</scope>
    <source>
        <strain evidence="16 17">DSM 2778</strain>
    </source>
</reference>
<dbReference type="InterPro" id="IPR012675">
    <property type="entry name" value="Beta-grasp_dom_sf"/>
</dbReference>
<keyword evidence="6 13" id="KW-0547">Nucleotide-binding</keyword>
<keyword evidence="4 13" id="KW-0436">Ligase</keyword>
<dbReference type="PROSITE" id="PS51880">
    <property type="entry name" value="TGS"/>
    <property type="match status" value="1"/>
</dbReference>
<dbReference type="GO" id="GO:0000049">
    <property type="term" value="F:tRNA binding"/>
    <property type="evidence" value="ECO:0007669"/>
    <property type="project" value="UniProtKB-KW"/>
</dbReference>
<evidence type="ECO:0000313" key="16">
    <source>
        <dbReference type="EMBL" id="EGK60081.1"/>
    </source>
</evidence>
<comment type="cofactor">
    <cofactor evidence="13">
        <name>Zn(2+)</name>
        <dbReference type="ChEBI" id="CHEBI:29105"/>
    </cofactor>
    <text evidence="13">Binds 1 zinc ion per subunit.</text>
</comment>
<evidence type="ECO:0000256" key="1">
    <source>
        <dbReference type="ARBA" id="ARBA00008226"/>
    </source>
</evidence>
<dbReference type="InterPro" id="IPR004095">
    <property type="entry name" value="TGS"/>
</dbReference>
<evidence type="ECO:0000256" key="8">
    <source>
        <dbReference type="ARBA" id="ARBA00022840"/>
    </source>
</evidence>
<name>F5RLN2_9FIRM</name>
<dbReference type="FunFam" id="3.30.980.10:FF:000005">
    <property type="entry name" value="Threonyl-tRNA synthetase, mitochondrial"/>
    <property type="match status" value="1"/>
</dbReference>
<dbReference type="GO" id="GO:0006435">
    <property type="term" value="P:threonyl-tRNA aminoacylation"/>
    <property type="evidence" value="ECO:0007669"/>
    <property type="project" value="UniProtKB-UniRule"/>
</dbReference>
<dbReference type="GO" id="GO:0005524">
    <property type="term" value="F:ATP binding"/>
    <property type="evidence" value="ECO:0007669"/>
    <property type="project" value="UniProtKB-UniRule"/>
</dbReference>
<evidence type="ECO:0000256" key="2">
    <source>
        <dbReference type="ARBA" id="ARBA00022490"/>
    </source>
</evidence>
<dbReference type="eggNOG" id="COG0441">
    <property type="taxonomic scope" value="Bacteria"/>
</dbReference>
<keyword evidence="3 13" id="KW-0820">tRNA-binding</keyword>
<dbReference type="FunFam" id="3.30.54.20:FF:000002">
    <property type="entry name" value="Threonine--tRNA ligase"/>
    <property type="match status" value="1"/>
</dbReference>
<dbReference type="Pfam" id="PF02824">
    <property type="entry name" value="TGS"/>
    <property type="match status" value="1"/>
</dbReference>
<feature type="domain" description="TGS" evidence="15">
    <location>
        <begin position="43"/>
        <end position="106"/>
    </location>
</feature>
<keyword evidence="8 13" id="KW-0067">ATP-binding</keyword>
<dbReference type="Gene3D" id="3.30.54.20">
    <property type="match status" value="1"/>
</dbReference>
<dbReference type="AlphaFoldDB" id="F5RLN2"/>
<dbReference type="SMART" id="SM00863">
    <property type="entry name" value="tRNA_SAD"/>
    <property type="match status" value="1"/>
</dbReference>
<evidence type="ECO:0000256" key="10">
    <source>
        <dbReference type="ARBA" id="ARBA00022917"/>
    </source>
</evidence>
<dbReference type="Gene3D" id="3.30.980.10">
    <property type="entry name" value="Threonyl-trna Synthetase, Chain A, domain 2"/>
    <property type="match status" value="1"/>
</dbReference>
<dbReference type="InterPro" id="IPR002314">
    <property type="entry name" value="aa-tRNA-synt_IIb"/>
</dbReference>
<dbReference type="CDD" id="cd00771">
    <property type="entry name" value="ThrRS_core"/>
    <property type="match status" value="1"/>
</dbReference>
<feature type="binding site" evidence="13">
    <location>
        <position position="556"/>
    </location>
    <ligand>
        <name>Zn(2+)</name>
        <dbReference type="ChEBI" id="CHEBI:29105"/>
        <note>catalytic</note>
    </ligand>
</feature>
<dbReference type="HOGENOM" id="CLU_008554_0_1_9"/>
<dbReference type="InterPro" id="IPR033728">
    <property type="entry name" value="ThrRS_core"/>
</dbReference>
<dbReference type="SUPFAM" id="SSF52954">
    <property type="entry name" value="Class II aaRS ABD-related"/>
    <property type="match status" value="1"/>
</dbReference>
<dbReference type="PANTHER" id="PTHR11451:SF44">
    <property type="entry name" value="THREONINE--TRNA LIGASE, CHLOROPLASTIC_MITOCHONDRIAL 2"/>
    <property type="match status" value="1"/>
</dbReference>
<feature type="domain" description="Aminoacyl-transfer RNA synthetases class-II family profile" evidence="14">
    <location>
        <begin position="313"/>
        <end position="579"/>
    </location>
</feature>
<dbReference type="SUPFAM" id="SSF55681">
    <property type="entry name" value="Class II aaRS and biotin synthetases"/>
    <property type="match status" value="1"/>
</dbReference>
<dbReference type="InterPro" id="IPR002320">
    <property type="entry name" value="Thr-tRNA-ligase_IIa"/>
</dbReference>
<dbReference type="STRING" id="888060.HMPREF9081_1168"/>
<organism evidence="16 17">
    <name type="scientific">Centipeda periodontii DSM 2778</name>
    <dbReference type="NCBI Taxonomy" id="888060"/>
    <lineage>
        <taxon>Bacteria</taxon>
        <taxon>Bacillati</taxon>
        <taxon>Bacillota</taxon>
        <taxon>Negativicutes</taxon>
        <taxon>Selenomonadales</taxon>
        <taxon>Selenomonadaceae</taxon>
        <taxon>Centipeda</taxon>
    </lineage>
</organism>
<dbReference type="NCBIfam" id="TIGR00418">
    <property type="entry name" value="thrS"/>
    <property type="match status" value="1"/>
</dbReference>
<evidence type="ECO:0000256" key="9">
    <source>
        <dbReference type="ARBA" id="ARBA00022884"/>
    </source>
</evidence>
<dbReference type="CDD" id="cd01667">
    <property type="entry name" value="TGS_ThrRS"/>
    <property type="match status" value="1"/>
</dbReference>
<dbReference type="CDD" id="cd00860">
    <property type="entry name" value="ThrRS_anticodon"/>
    <property type="match status" value="1"/>
</dbReference>
<keyword evidence="5 13" id="KW-0479">Metal-binding</keyword>
<dbReference type="Gene3D" id="3.30.930.10">
    <property type="entry name" value="Bira Bifunctional Protein, Domain 2"/>
    <property type="match status" value="1"/>
</dbReference>
<dbReference type="InterPro" id="IPR006195">
    <property type="entry name" value="aa-tRNA-synth_II"/>
</dbReference>
<keyword evidence="17" id="KW-1185">Reference proteome</keyword>
<evidence type="ECO:0000256" key="13">
    <source>
        <dbReference type="HAMAP-Rule" id="MF_00184"/>
    </source>
</evidence>
<dbReference type="InterPro" id="IPR047246">
    <property type="entry name" value="ThrRS_anticodon"/>
</dbReference>
<evidence type="ECO:0000256" key="4">
    <source>
        <dbReference type="ARBA" id="ARBA00022598"/>
    </source>
</evidence>
<evidence type="ECO:0000256" key="7">
    <source>
        <dbReference type="ARBA" id="ARBA00022833"/>
    </source>
</evidence>
<dbReference type="SUPFAM" id="SSF81271">
    <property type="entry name" value="TGS-like"/>
    <property type="match status" value="1"/>
</dbReference>
<keyword evidence="10 13" id="KW-0648">Protein biosynthesis</keyword>
<evidence type="ECO:0000256" key="11">
    <source>
        <dbReference type="ARBA" id="ARBA00023146"/>
    </source>
</evidence>
<dbReference type="InterPro" id="IPR036621">
    <property type="entry name" value="Anticodon-bd_dom_sf"/>
</dbReference>
<comment type="subcellular location">
    <subcellularLocation>
        <location evidence="13">Cytoplasm</location>
    </subcellularLocation>
</comment>
<dbReference type="GO" id="GO:0004829">
    <property type="term" value="F:threonine-tRNA ligase activity"/>
    <property type="evidence" value="ECO:0007669"/>
    <property type="project" value="UniProtKB-UniRule"/>
</dbReference>
<evidence type="ECO:0000313" key="17">
    <source>
        <dbReference type="Proteomes" id="UP000004067"/>
    </source>
</evidence>
<dbReference type="GO" id="GO:0140096">
    <property type="term" value="F:catalytic activity, acting on a protein"/>
    <property type="evidence" value="ECO:0007669"/>
    <property type="project" value="UniProtKB-ARBA"/>
</dbReference>
<comment type="similarity">
    <text evidence="1 13">Belongs to the class-II aminoacyl-tRNA synthetase family.</text>
</comment>
<dbReference type="Pfam" id="PF00587">
    <property type="entry name" value="tRNA-synt_2b"/>
    <property type="match status" value="1"/>
</dbReference>
<dbReference type="InterPro" id="IPR012676">
    <property type="entry name" value="TGS-like"/>
</dbReference>
<sequence>MTLPIRVETYGSIDFIGASDCLVPGGWISYPTGAGLLYSLKGERSMIKLTLPDGSIREAEAGTTLLDVVKGMSNSLAKKALAASLNGKVVDLTTPVKQDAAFQVLTFDDAGGRHALRHTASHIMAQAVKRLYPESNVQLAIGPAIENGFYYDFDMERQLTDADLRDIEKEMKKIVKENLKTERHEIPRAEAIEYFRAKGENYKVELIEDLPEDETITTYTQGEFTDLCAGPHVVSTGKVKAFKLQSIAGAYWRGSEKNKMLQRIYGTAFEKQEELDAYLHMLEEAAKRDHRKLGRELDLFSLHEEGPGFPFFHPNGMLLRNAILEYWREVHRRYGYQEISTPVILSRKLWETSGHWFHYRENMYTTEIDEEDYAIKPMNCPGCMLVYRSHLHSYRDLPLRLAELGLVHRHELSGALHGLFRVRNFTQDDAHLFVTPDQIEGEIQHTIDLFDEVYRTFGLSYKAELSTRPEDSMGSDEMWELATDGLRKALENRGLDFVVNEGDGAFYGPKIDFHLRDSIGRTWQCGTIQLDMSLPEKFDLTYIGEDGEKHRPVMLHRVVYGSIERFIGILIENYAGAFPVWMAPVQVRILPITERHAAYAEELRGQMFDLGIRVEVDDRNEKTGYKIRESQVKKTPYTLVVGDQEQENHTVALRKYGEKDSTVLSVDDFIVLVQEKIASRAQEY</sequence>
<dbReference type="EMBL" id="AFHQ01000031">
    <property type="protein sequence ID" value="EGK60081.1"/>
    <property type="molecule type" value="Genomic_DNA"/>
</dbReference>
<comment type="catalytic activity">
    <reaction evidence="12 13">
        <text>tRNA(Thr) + L-threonine + ATP = L-threonyl-tRNA(Thr) + AMP + diphosphate + H(+)</text>
        <dbReference type="Rhea" id="RHEA:24624"/>
        <dbReference type="Rhea" id="RHEA-COMP:9670"/>
        <dbReference type="Rhea" id="RHEA-COMP:9704"/>
        <dbReference type="ChEBI" id="CHEBI:15378"/>
        <dbReference type="ChEBI" id="CHEBI:30616"/>
        <dbReference type="ChEBI" id="CHEBI:33019"/>
        <dbReference type="ChEBI" id="CHEBI:57926"/>
        <dbReference type="ChEBI" id="CHEBI:78442"/>
        <dbReference type="ChEBI" id="CHEBI:78534"/>
        <dbReference type="ChEBI" id="CHEBI:456215"/>
        <dbReference type="EC" id="6.1.1.3"/>
    </reaction>
</comment>
<dbReference type="InterPro" id="IPR018163">
    <property type="entry name" value="Thr/Ala-tRNA-synth_IIc_edit"/>
</dbReference>
<comment type="caution">
    <text evidence="16">The sequence shown here is derived from an EMBL/GenBank/DDBJ whole genome shotgun (WGS) entry which is preliminary data.</text>
</comment>
<gene>
    <name evidence="13 16" type="primary">thrS</name>
    <name evidence="16" type="ORF">HMPREF9081_1168</name>
</gene>
<dbReference type="Pfam" id="PF03129">
    <property type="entry name" value="HGTP_anticodon"/>
    <property type="match status" value="1"/>
</dbReference>
<protein>
    <recommendedName>
        <fullName evidence="13">Threonine--tRNA ligase</fullName>
        <ecNumber evidence="13">6.1.1.3</ecNumber>
    </recommendedName>
    <alternativeName>
        <fullName evidence="13">Threonyl-tRNA synthetase</fullName>
        <shortName evidence="13">ThrRS</shortName>
    </alternativeName>
</protein>
<evidence type="ECO:0000259" key="15">
    <source>
        <dbReference type="PROSITE" id="PS51880"/>
    </source>
</evidence>
<evidence type="ECO:0000259" key="14">
    <source>
        <dbReference type="PROSITE" id="PS50862"/>
    </source>
</evidence>